<dbReference type="Proteomes" id="UP000025227">
    <property type="component" value="Unplaced"/>
</dbReference>
<keyword evidence="1" id="KW-1185">Reference proteome</keyword>
<name>A0A7I5E709_HAECO</name>
<accession>A0A7I5E709</accession>
<dbReference type="WBParaSite" id="HCON_00039250-00001">
    <property type="protein sequence ID" value="HCON_00039250-00001"/>
    <property type="gene ID" value="HCON_00039250"/>
</dbReference>
<dbReference type="OMA" id="PRIMACR"/>
<dbReference type="OrthoDB" id="5836246at2759"/>
<protein>
    <submittedName>
        <fullName evidence="2">DUF295 domain-containing protein</fullName>
    </submittedName>
</protein>
<evidence type="ECO:0000313" key="1">
    <source>
        <dbReference type="Proteomes" id="UP000025227"/>
    </source>
</evidence>
<dbReference type="Gene3D" id="3.60.10.10">
    <property type="entry name" value="Endonuclease/exonuclease/phosphatase"/>
    <property type="match status" value="1"/>
</dbReference>
<proteinExistence type="predicted"/>
<evidence type="ECO:0000313" key="2">
    <source>
        <dbReference type="WBParaSite" id="HCON_00039250-00001"/>
    </source>
</evidence>
<organism evidence="1 2">
    <name type="scientific">Haemonchus contortus</name>
    <name type="common">Barber pole worm</name>
    <dbReference type="NCBI Taxonomy" id="6289"/>
    <lineage>
        <taxon>Eukaryota</taxon>
        <taxon>Metazoa</taxon>
        <taxon>Ecdysozoa</taxon>
        <taxon>Nematoda</taxon>
        <taxon>Chromadorea</taxon>
        <taxon>Rhabditida</taxon>
        <taxon>Rhabditina</taxon>
        <taxon>Rhabditomorpha</taxon>
        <taxon>Strongyloidea</taxon>
        <taxon>Trichostrongylidae</taxon>
        <taxon>Haemonchus</taxon>
    </lineage>
</organism>
<reference evidence="2" key="1">
    <citation type="submission" date="2020-12" db="UniProtKB">
        <authorList>
            <consortium name="WormBaseParasite"/>
        </authorList>
    </citation>
    <scope>IDENTIFICATION</scope>
    <source>
        <strain evidence="2">MHco3</strain>
    </source>
</reference>
<dbReference type="AlphaFoldDB" id="A0A7I5E709"/>
<sequence>MRRPRIMACRDVAYPPGSSCFFEALNYTSSVSETRWKRAKTTEIGGGARLFYNGEDSKRNYVAIAVAKFMKDSVSAVTKICSRLMFVMIDTKEGYWTLISVYAPQAGCLVYEKDEFYLSLDEAIPSVRERDYLTIAGNFSGHVGSETMGLEKVHGSRGAGVRNEEAERALALAIAHDMAVCSTFFAKRKS</sequence>
<dbReference type="InterPro" id="IPR027124">
    <property type="entry name" value="Swc5/CFDP1/2"/>
</dbReference>
<dbReference type="PANTHER" id="PTHR23227:SF83">
    <property type="entry name" value="ENDONUCLEASE_EXONUCLEASE_PHOSPHATASE DOMAIN-CONTAINING PROTEIN"/>
    <property type="match status" value="1"/>
</dbReference>
<dbReference type="PANTHER" id="PTHR23227">
    <property type="entry name" value="BUCENTAUR RELATED"/>
    <property type="match status" value="1"/>
</dbReference>
<dbReference type="InterPro" id="IPR036691">
    <property type="entry name" value="Endo/exonu/phosph_ase_sf"/>
</dbReference>